<proteinExistence type="inferred from homology"/>
<dbReference type="Pfam" id="PF02635">
    <property type="entry name" value="DsrE"/>
    <property type="match status" value="1"/>
</dbReference>
<gene>
    <name evidence="5" type="primary">tusD</name>
    <name evidence="5" type="ORF">ACFOND_02580</name>
</gene>
<name>A0ABV7WMG3_9GAMM</name>
<dbReference type="PANTHER" id="PTHR34874">
    <property type="entry name" value="PROTEIN YCHN"/>
    <property type="match status" value="1"/>
</dbReference>
<protein>
    <submittedName>
        <fullName evidence="5">Sulfurtransferase complex subunit TusD</fullName>
    </submittedName>
</protein>
<evidence type="ECO:0000256" key="1">
    <source>
        <dbReference type="ARBA" id="ARBA00004496"/>
    </source>
</evidence>
<sequence>MRIQINVYSAPWSHQASIDALTFAQQCLQQGHQLARVFFFFDGVYHGLSNQSPASDEFNFLAQWQDIHNQGVELLLCIAASANRGVLNAEETQRYMQSHPSSADFFQLTGLGQWATGFHDCDKLITFK</sequence>
<dbReference type="NCBIfam" id="TIGR03012">
    <property type="entry name" value="sulf_tusD_dsrE"/>
    <property type="match status" value="1"/>
</dbReference>
<comment type="similarity">
    <text evidence="2">Belongs to the DsrE/TusD family.</text>
</comment>
<keyword evidence="4" id="KW-0808">Transferase</keyword>
<keyword evidence="3" id="KW-0963">Cytoplasm</keyword>
<keyword evidence="6" id="KW-1185">Reference proteome</keyword>
<comment type="subcellular location">
    <subcellularLocation>
        <location evidence="1">Cytoplasm</location>
    </subcellularLocation>
</comment>
<evidence type="ECO:0000313" key="6">
    <source>
        <dbReference type="Proteomes" id="UP001595710"/>
    </source>
</evidence>
<dbReference type="SUPFAM" id="SSF75169">
    <property type="entry name" value="DsrEFH-like"/>
    <property type="match status" value="1"/>
</dbReference>
<reference evidence="6" key="1">
    <citation type="journal article" date="2019" name="Int. J. Syst. Evol. Microbiol.">
        <title>The Global Catalogue of Microorganisms (GCM) 10K type strain sequencing project: providing services to taxonomists for standard genome sequencing and annotation.</title>
        <authorList>
            <consortium name="The Broad Institute Genomics Platform"/>
            <consortium name="The Broad Institute Genome Sequencing Center for Infectious Disease"/>
            <person name="Wu L."/>
            <person name="Ma J."/>
        </authorList>
    </citation>
    <scope>NUCLEOTIDE SEQUENCE [LARGE SCALE GENOMIC DNA]</scope>
    <source>
        <strain evidence="6">CECT 8288</strain>
    </source>
</reference>
<dbReference type="Proteomes" id="UP001595710">
    <property type="component" value="Unassembled WGS sequence"/>
</dbReference>
<dbReference type="InterPro" id="IPR017463">
    <property type="entry name" value="Sulphur_relay_TusD/DsrE"/>
</dbReference>
<dbReference type="EMBL" id="JBHRYN010000005">
    <property type="protein sequence ID" value="MFC3700511.1"/>
    <property type="molecule type" value="Genomic_DNA"/>
</dbReference>
<comment type="caution">
    <text evidence="5">The sequence shown here is derived from an EMBL/GenBank/DDBJ whole genome shotgun (WGS) entry which is preliminary data.</text>
</comment>
<dbReference type="InterPro" id="IPR027396">
    <property type="entry name" value="DsrEFH-like"/>
</dbReference>
<dbReference type="NCBIfam" id="NF001237">
    <property type="entry name" value="PRK00207.1"/>
    <property type="match status" value="1"/>
</dbReference>
<evidence type="ECO:0000256" key="2">
    <source>
        <dbReference type="ARBA" id="ARBA00007067"/>
    </source>
</evidence>
<dbReference type="RefSeq" id="WP_290281828.1">
    <property type="nucleotide sequence ID" value="NZ_JAUFQI010000001.1"/>
</dbReference>
<dbReference type="InterPro" id="IPR003787">
    <property type="entry name" value="Sulphur_relay_DsrE/F-like"/>
</dbReference>
<dbReference type="PANTHER" id="PTHR34874:SF3">
    <property type="entry name" value="SULFURTRANSFERASE TUSD"/>
    <property type="match status" value="1"/>
</dbReference>
<evidence type="ECO:0000313" key="5">
    <source>
        <dbReference type="EMBL" id="MFC3700511.1"/>
    </source>
</evidence>
<evidence type="ECO:0000256" key="3">
    <source>
        <dbReference type="ARBA" id="ARBA00022490"/>
    </source>
</evidence>
<organism evidence="5 6">
    <name type="scientific">Reinekea marina</name>
    <dbReference type="NCBI Taxonomy" id="1310421"/>
    <lineage>
        <taxon>Bacteria</taxon>
        <taxon>Pseudomonadati</taxon>
        <taxon>Pseudomonadota</taxon>
        <taxon>Gammaproteobacteria</taxon>
        <taxon>Oceanospirillales</taxon>
        <taxon>Saccharospirillaceae</taxon>
        <taxon>Reinekea</taxon>
    </lineage>
</organism>
<evidence type="ECO:0000256" key="4">
    <source>
        <dbReference type="ARBA" id="ARBA00022679"/>
    </source>
</evidence>
<dbReference type="Gene3D" id="3.40.1260.10">
    <property type="entry name" value="DsrEFH-like"/>
    <property type="match status" value="1"/>
</dbReference>
<accession>A0ABV7WMG3</accession>